<feature type="domain" description="RNase H type-1" evidence="7">
    <location>
        <begin position="95"/>
        <end position="224"/>
    </location>
</feature>
<dbReference type="InterPro" id="IPR036397">
    <property type="entry name" value="RNaseH_sf"/>
</dbReference>
<proteinExistence type="predicted"/>
<dbReference type="Gene3D" id="1.10.340.70">
    <property type="match status" value="1"/>
</dbReference>
<dbReference type="PANTHER" id="PTHR48475:SF2">
    <property type="entry name" value="RIBONUCLEASE H"/>
    <property type="match status" value="1"/>
</dbReference>
<keyword evidence="2" id="KW-0548">Nucleotidyltransferase</keyword>
<dbReference type="GO" id="GO:0003964">
    <property type="term" value="F:RNA-directed DNA polymerase activity"/>
    <property type="evidence" value="ECO:0007669"/>
    <property type="project" value="UniProtKB-KW"/>
</dbReference>
<dbReference type="InterPro" id="IPR041373">
    <property type="entry name" value="RT_RNaseH"/>
</dbReference>
<keyword evidence="5" id="KW-0378">Hydrolase</keyword>
<evidence type="ECO:0000256" key="4">
    <source>
        <dbReference type="ARBA" id="ARBA00022759"/>
    </source>
</evidence>
<comment type="caution">
    <text evidence="8">The sequence shown here is derived from an EMBL/GenBank/DDBJ whole genome shotgun (WGS) entry which is preliminary data.</text>
</comment>
<keyword evidence="1" id="KW-0808">Transferase</keyword>
<reference evidence="8" key="2">
    <citation type="submission" date="2022-01" db="EMBL/GenBank/DDBJ databases">
        <authorList>
            <person name="Yamashiro T."/>
            <person name="Shiraishi A."/>
            <person name="Satake H."/>
            <person name="Nakayama K."/>
        </authorList>
    </citation>
    <scope>NUCLEOTIDE SEQUENCE</scope>
</reference>
<evidence type="ECO:0000256" key="6">
    <source>
        <dbReference type="ARBA" id="ARBA00022918"/>
    </source>
</evidence>
<evidence type="ECO:0000256" key="3">
    <source>
        <dbReference type="ARBA" id="ARBA00022722"/>
    </source>
</evidence>
<dbReference type="Gene3D" id="3.30.420.10">
    <property type="entry name" value="Ribonuclease H-like superfamily/Ribonuclease H"/>
    <property type="match status" value="1"/>
</dbReference>
<dbReference type="PROSITE" id="PS50879">
    <property type="entry name" value="RNASE_H_1"/>
    <property type="match status" value="1"/>
</dbReference>
<reference evidence="8" key="1">
    <citation type="journal article" date="2022" name="Int. J. Mol. Sci.">
        <title>Draft Genome of Tanacetum Coccineum: Genomic Comparison of Closely Related Tanacetum-Family Plants.</title>
        <authorList>
            <person name="Yamashiro T."/>
            <person name="Shiraishi A."/>
            <person name="Nakayama K."/>
            <person name="Satake H."/>
        </authorList>
    </citation>
    <scope>NUCLEOTIDE SEQUENCE</scope>
</reference>
<dbReference type="SUPFAM" id="SSF53098">
    <property type="entry name" value="Ribonuclease H-like"/>
    <property type="match status" value="1"/>
</dbReference>
<dbReference type="PANTHER" id="PTHR48475">
    <property type="entry name" value="RIBONUCLEASE H"/>
    <property type="match status" value="1"/>
</dbReference>
<evidence type="ECO:0000259" key="7">
    <source>
        <dbReference type="PROSITE" id="PS50879"/>
    </source>
</evidence>
<sequence>MEKLILALVHAVRRLRRYFQAHTVEIIMDQPIRQILSRKENSGRLAKWALELGEHAISYRPKKSIKGQILADFLAELPTEKASQNEEAATACQEAKEVWKLFTDGLSNEGGSGAGLILTSPDGVEFTYALCFEFKASNNKAEYEALLSGLRIAESMGVKHIEAFVDSKLIANQINDLYQAKEDAMQRYLSKAKDLITRFRSFSITQVPRSQNKQVDALSKMAFISFAHLTKKVLVEVLPCKSIEEIEIMAIVEETGNTWMTPIKLYLENGTLLKERGKAWRLRARSKQYALLEGTFYRESFLEPWLRCVGPEHANYVIQEIHEGSCSMHSGPKSVVTKAMQLGYYWMTMHTDARMIIKAF</sequence>
<evidence type="ECO:0000256" key="5">
    <source>
        <dbReference type="ARBA" id="ARBA00022801"/>
    </source>
</evidence>
<protein>
    <submittedName>
        <fullName evidence="8">Reverse transcriptase domain-containing protein</fullName>
    </submittedName>
</protein>
<keyword evidence="6 8" id="KW-0695">RNA-directed DNA polymerase</keyword>
<evidence type="ECO:0000313" key="8">
    <source>
        <dbReference type="EMBL" id="GJS92294.1"/>
    </source>
</evidence>
<keyword evidence="4" id="KW-0255">Endonuclease</keyword>
<dbReference type="InterPro" id="IPR012337">
    <property type="entry name" value="RNaseH-like_sf"/>
</dbReference>
<dbReference type="InterPro" id="IPR002156">
    <property type="entry name" value="RNaseH_domain"/>
</dbReference>
<keyword evidence="3" id="KW-0540">Nuclease</keyword>
<evidence type="ECO:0000256" key="1">
    <source>
        <dbReference type="ARBA" id="ARBA00022679"/>
    </source>
</evidence>
<dbReference type="EMBL" id="BQNB010011571">
    <property type="protein sequence ID" value="GJS92294.1"/>
    <property type="molecule type" value="Genomic_DNA"/>
</dbReference>
<name>A0ABQ4ZPV6_9ASTR</name>
<evidence type="ECO:0000256" key="2">
    <source>
        <dbReference type="ARBA" id="ARBA00022695"/>
    </source>
</evidence>
<gene>
    <name evidence="8" type="ORF">Tco_0774930</name>
</gene>
<dbReference type="Pfam" id="PF13456">
    <property type="entry name" value="RVT_3"/>
    <property type="match status" value="1"/>
</dbReference>
<dbReference type="CDD" id="cd09279">
    <property type="entry name" value="RNase_HI_like"/>
    <property type="match status" value="1"/>
</dbReference>
<dbReference type="Pfam" id="PF17917">
    <property type="entry name" value="RT_RNaseH"/>
    <property type="match status" value="1"/>
</dbReference>
<keyword evidence="9" id="KW-1185">Reference proteome</keyword>
<organism evidence="8 9">
    <name type="scientific">Tanacetum coccineum</name>
    <dbReference type="NCBI Taxonomy" id="301880"/>
    <lineage>
        <taxon>Eukaryota</taxon>
        <taxon>Viridiplantae</taxon>
        <taxon>Streptophyta</taxon>
        <taxon>Embryophyta</taxon>
        <taxon>Tracheophyta</taxon>
        <taxon>Spermatophyta</taxon>
        <taxon>Magnoliopsida</taxon>
        <taxon>eudicotyledons</taxon>
        <taxon>Gunneridae</taxon>
        <taxon>Pentapetalae</taxon>
        <taxon>asterids</taxon>
        <taxon>campanulids</taxon>
        <taxon>Asterales</taxon>
        <taxon>Asteraceae</taxon>
        <taxon>Asteroideae</taxon>
        <taxon>Anthemideae</taxon>
        <taxon>Anthemidinae</taxon>
        <taxon>Tanacetum</taxon>
    </lineage>
</organism>
<evidence type="ECO:0000313" key="9">
    <source>
        <dbReference type="Proteomes" id="UP001151760"/>
    </source>
</evidence>
<dbReference type="Proteomes" id="UP001151760">
    <property type="component" value="Unassembled WGS sequence"/>
</dbReference>
<accession>A0ABQ4ZPV6</accession>